<sequence length="207" mass="22854">MPEAADILPVGQLRTYKESETSRPVQYPPSHLSCAATSANTQQTKRNIAAPSKSAYCVLGPPAQGKADAPSFDMVEGVGSSHDDTLSWDFEIHYEEAEATETREYRRSHQVPDGCMASSGHIDYGEIGGLGVAEERLAVAGDGQTAARAGDTAADGRWWWYEVKRHFKVRPPRVHYGTLLESRQHVIASLTRRQPEVLQTFRKDVKS</sequence>
<evidence type="ECO:0000313" key="2">
    <source>
        <dbReference type="Proteomes" id="UP001218188"/>
    </source>
</evidence>
<reference evidence="1" key="1">
    <citation type="submission" date="2023-03" db="EMBL/GenBank/DDBJ databases">
        <title>Massive genome expansion in bonnet fungi (Mycena s.s.) driven by repeated elements and novel gene families across ecological guilds.</title>
        <authorList>
            <consortium name="Lawrence Berkeley National Laboratory"/>
            <person name="Harder C.B."/>
            <person name="Miyauchi S."/>
            <person name="Viragh M."/>
            <person name="Kuo A."/>
            <person name="Thoen E."/>
            <person name="Andreopoulos B."/>
            <person name="Lu D."/>
            <person name="Skrede I."/>
            <person name="Drula E."/>
            <person name="Henrissat B."/>
            <person name="Morin E."/>
            <person name="Kohler A."/>
            <person name="Barry K."/>
            <person name="LaButti K."/>
            <person name="Morin E."/>
            <person name="Salamov A."/>
            <person name="Lipzen A."/>
            <person name="Mereny Z."/>
            <person name="Hegedus B."/>
            <person name="Baldrian P."/>
            <person name="Stursova M."/>
            <person name="Weitz H."/>
            <person name="Taylor A."/>
            <person name="Grigoriev I.V."/>
            <person name="Nagy L.G."/>
            <person name="Martin F."/>
            <person name="Kauserud H."/>
        </authorList>
    </citation>
    <scope>NUCLEOTIDE SEQUENCE</scope>
    <source>
        <strain evidence="1">CBHHK200</strain>
    </source>
</reference>
<dbReference type="AlphaFoldDB" id="A0AAD6X567"/>
<organism evidence="1 2">
    <name type="scientific">Mycena alexandri</name>
    <dbReference type="NCBI Taxonomy" id="1745969"/>
    <lineage>
        <taxon>Eukaryota</taxon>
        <taxon>Fungi</taxon>
        <taxon>Dikarya</taxon>
        <taxon>Basidiomycota</taxon>
        <taxon>Agaricomycotina</taxon>
        <taxon>Agaricomycetes</taxon>
        <taxon>Agaricomycetidae</taxon>
        <taxon>Agaricales</taxon>
        <taxon>Marasmiineae</taxon>
        <taxon>Mycenaceae</taxon>
        <taxon>Mycena</taxon>
    </lineage>
</organism>
<accession>A0AAD6X567</accession>
<comment type="caution">
    <text evidence="1">The sequence shown here is derived from an EMBL/GenBank/DDBJ whole genome shotgun (WGS) entry which is preliminary data.</text>
</comment>
<name>A0AAD6X567_9AGAR</name>
<proteinExistence type="predicted"/>
<keyword evidence="2" id="KW-1185">Reference proteome</keyword>
<dbReference type="Proteomes" id="UP001218188">
    <property type="component" value="Unassembled WGS sequence"/>
</dbReference>
<protein>
    <submittedName>
        <fullName evidence="1">Uncharacterized protein</fullName>
    </submittedName>
</protein>
<evidence type="ECO:0000313" key="1">
    <source>
        <dbReference type="EMBL" id="KAJ7035361.1"/>
    </source>
</evidence>
<gene>
    <name evidence="1" type="ORF">C8F04DRAFT_1345228</name>
</gene>
<dbReference type="EMBL" id="JARJCM010000051">
    <property type="protein sequence ID" value="KAJ7035361.1"/>
    <property type="molecule type" value="Genomic_DNA"/>
</dbReference>